<dbReference type="EMBL" id="QFVR01000004">
    <property type="protein sequence ID" value="PWI26213.1"/>
    <property type="molecule type" value="Genomic_DNA"/>
</dbReference>
<dbReference type="InterPro" id="IPR051010">
    <property type="entry name" value="BCAA_transport"/>
</dbReference>
<keyword evidence="8" id="KW-1185">Reference proteome</keyword>
<dbReference type="AlphaFoldDB" id="A0A2U3ANT8"/>
<dbReference type="PANTHER" id="PTHR30483">
    <property type="entry name" value="LEUCINE-SPECIFIC-BINDING PROTEIN"/>
    <property type="match status" value="1"/>
</dbReference>
<gene>
    <name evidence="7" type="ORF">DEX24_04615</name>
</gene>
<proteinExistence type="inferred from homology"/>
<dbReference type="OrthoDB" id="9783240at2"/>
<feature type="chain" id="PRO_5015744674" evidence="5">
    <location>
        <begin position="25"/>
        <end position="404"/>
    </location>
</feature>
<dbReference type="InterPro" id="IPR000709">
    <property type="entry name" value="Leu_Ile_Val-bd"/>
</dbReference>
<organism evidence="7 8">
    <name type="scientific">Kurthia sibirica</name>
    <dbReference type="NCBI Taxonomy" id="202750"/>
    <lineage>
        <taxon>Bacteria</taxon>
        <taxon>Bacillati</taxon>
        <taxon>Bacillota</taxon>
        <taxon>Bacilli</taxon>
        <taxon>Bacillales</taxon>
        <taxon>Caryophanaceae</taxon>
        <taxon>Kurthia</taxon>
    </lineage>
</organism>
<dbReference type="CDD" id="cd06340">
    <property type="entry name" value="PBP1_ABC_ligand_binding-like"/>
    <property type="match status" value="1"/>
</dbReference>
<evidence type="ECO:0000259" key="6">
    <source>
        <dbReference type="Pfam" id="PF13458"/>
    </source>
</evidence>
<evidence type="ECO:0000313" key="7">
    <source>
        <dbReference type="EMBL" id="PWI26213.1"/>
    </source>
</evidence>
<dbReference type="Gene3D" id="3.40.50.2300">
    <property type="match status" value="2"/>
</dbReference>
<dbReference type="PRINTS" id="PR00337">
    <property type="entry name" value="LEUILEVALBP"/>
</dbReference>
<evidence type="ECO:0000256" key="3">
    <source>
        <dbReference type="ARBA" id="ARBA00022729"/>
    </source>
</evidence>
<accession>A0A2U3ANT8</accession>
<reference evidence="7 8" key="1">
    <citation type="submission" date="2018-05" db="EMBL/GenBank/DDBJ databases">
        <title>Kurthia sibirica genome sequence.</title>
        <authorList>
            <person name="Maclea K.S."/>
            <person name="Goen A.E."/>
        </authorList>
    </citation>
    <scope>NUCLEOTIDE SEQUENCE [LARGE SCALE GENOMIC DNA]</scope>
    <source>
        <strain evidence="7 8">ATCC 49154</strain>
    </source>
</reference>
<dbReference type="Pfam" id="PF13458">
    <property type="entry name" value="Peripla_BP_6"/>
    <property type="match status" value="1"/>
</dbReference>
<dbReference type="InterPro" id="IPR028082">
    <property type="entry name" value="Peripla_BP_I"/>
</dbReference>
<dbReference type="Proteomes" id="UP000245938">
    <property type="component" value="Unassembled WGS sequence"/>
</dbReference>
<keyword evidence="4" id="KW-0029">Amino-acid transport</keyword>
<keyword evidence="3 5" id="KW-0732">Signal</keyword>
<comment type="caution">
    <text evidence="7">The sequence shown here is derived from an EMBL/GenBank/DDBJ whole genome shotgun (WGS) entry which is preliminary data.</text>
</comment>
<dbReference type="GO" id="GO:0006865">
    <property type="term" value="P:amino acid transport"/>
    <property type="evidence" value="ECO:0007669"/>
    <property type="project" value="UniProtKB-KW"/>
</dbReference>
<evidence type="ECO:0000256" key="2">
    <source>
        <dbReference type="ARBA" id="ARBA00022448"/>
    </source>
</evidence>
<name>A0A2U3ANT8_9BACL</name>
<dbReference type="InterPro" id="IPR028081">
    <property type="entry name" value="Leu-bd"/>
</dbReference>
<dbReference type="RefSeq" id="WP_109305236.1">
    <property type="nucleotide sequence ID" value="NZ_BJUF01000036.1"/>
</dbReference>
<dbReference type="SUPFAM" id="SSF53822">
    <property type="entry name" value="Periplasmic binding protein-like I"/>
    <property type="match status" value="1"/>
</dbReference>
<evidence type="ECO:0000256" key="1">
    <source>
        <dbReference type="ARBA" id="ARBA00010062"/>
    </source>
</evidence>
<evidence type="ECO:0000256" key="4">
    <source>
        <dbReference type="ARBA" id="ARBA00022970"/>
    </source>
</evidence>
<comment type="similarity">
    <text evidence="1">Belongs to the leucine-binding protein family.</text>
</comment>
<feature type="domain" description="Leucine-binding protein" evidence="6">
    <location>
        <begin position="30"/>
        <end position="384"/>
    </location>
</feature>
<dbReference type="PANTHER" id="PTHR30483:SF37">
    <property type="entry name" value="ABC TRANSPORTER SUBSTRATE-BINDING PROTEIN"/>
    <property type="match status" value="1"/>
</dbReference>
<feature type="signal peptide" evidence="5">
    <location>
        <begin position="1"/>
        <end position="24"/>
    </location>
</feature>
<evidence type="ECO:0000313" key="8">
    <source>
        <dbReference type="Proteomes" id="UP000245938"/>
    </source>
</evidence>
<sequence length="404" mass="44018">MKKISYLLGFFIAAVLLTACNEQADTRNELRIGAVFPKTGPLALLGIESYRGVVLAVDEVNATGGINGKKIKLVGADALDPDKATSEATRLLTKEKVKLLVGSYSSGISFAASEVVERNNALYFELGAIADNITSRGYQSIIRINPVASSFSKLHIRFIEEVIAKKLNKNIKDIKVAIVHEDSSYGTTIADSAVELGKEKNMQIVSLQSYSATTNDLNAVIINLLKQKPEVIISAAYINDAILFSKQSEELGYKIPYLLGTGGGHALQDYKKSVGELSEGVFSVGLPEFNMNSTYSPGRVKFIEAYKKKYNAQPQSGHSLSNYVSMQIVLQTLKNAKSEEPKKVREAAVQLKLEKGTTANGWGVDIDEKTGQNRAADPYLTEWVGGQLITVFPEEVAVSKIVWK</sequence>
<protein>
    <submittedName>
        <fullName evidence="7">Amino acid-binding protein</fullName>
    </submittedName>
</protein>
<dbReference type="PROSITE" id="PS51257">
    <property type="entry name" value="PROKAR_LIPOPROTEIN"/>
    <property type="match status" value="1"/>
</dbReference>
<keyword evidence="2" id="KW-0813">Transport</keyword>
<evidence type="ECO:0000256" key="5">
    <source>
        <dbReference type="SAM" id="SignalP"/>
    </source>
</evidence>